<proteinExistence type="predicted"/>
<comment type="caution">
    <text evidence="2">The sequence shown here is derived from an EMBL/GenBank/DDBJ whole genome shotgun (WGS) entry which is preliminary data.</text>
</comment>
<protein>
    <submittedName>
        <fullName evidence="2">Uncharacterized protein</fullName>
    </submittedName>
</protein>
<reference evidence="2 3" key="1">
    <citation type="submission" date="2018-08" db="EMBL/GenBank/DDBJ databases">
        <title>Recombination of ecologically and evolutionarily significant loci maintains genetic cohesion in the Pseudomonas syringae species complex.</title>
        <authorList>
            <person name="Dillon M."/>
            <person name="Thakur S."/>
            <person name="Almeida R.N.D."/>
            <person name="Weir B.S."/>
            <person name="Guttman D.S."/>
        </authorList>
    </citation>
    <scope>NUCLEOTIDE SEQUENCE [LARGE SCALE GENOMIC DNA]</scope>
    <source>
        <strain evidence="2 3">ICMP 7847</strain>
    </source>
</reference>
<keyword evidence="1" id="KW-1133">Transmembrane helix</keyword>
<name>A0A658JZX4_PSEA0</name>
<feature type="transmembrane region" description="Helical" evidence="1">
    <location>
        <begin position="80"/>
        <end position="102"/>
    </location>
</feature>
<sequence length="170" mass="18633">MHTMDNEPHPKHEDGQQSLTIIAKEFSMLKSILFHVTPKLQKLEAIALSCGVILLFGYVLISMILHLMDVEIEQSRLVDGIGPFIFIAIVISSVCMLLHMMIKASPIQIEAQITVEGKKLTEAQSKAVRIALRELSNAGQTIVQSDALAPEGAHASAPRAAEVLKLIMQK</sequence>
<evidence type="ECO:0000313" key="3">
    <source>
        <dbReference type="Proteomes" id="UP000270873"/>
    </source>
</evidence>
<evidence type="ECO:0000313" key="2">
    <source>
        <dbReference type="EMBL" id="RMS39867.1"/>
    </source>
</evidence>
<keyword evidence="1" id="KW-0472">Membrane</keyword>
<dbReference type="AlphaFoldDB" id="A0A658JZX4"/>
<accession>A0A658JZX4</accession>
<feature type="transmembrane region" description="Helical" evidence="1">
    <location>
        <begin position="45"/>
        <end position="68"/>
    </location>
</feature>
<organism evidence="2 3">
    <name type="scientific">Pseudomonas amygdali pv. photiniae</name>
    <dbReference type="NCBI Taxonomy" id="251724"/>
    <lineage>
        <taxon>Bacteria</taxon>
        <taxon>Pseudomonadati</taxon>
        <taxon>Pseudomonadota</taxon>
        <taxon>Gammaproteobacteria</taxon>
        <taxon>Pseudomonadales</taxon>
        <taxon>Pseudomonadaceae</taxon>
        <taxon>Pseudomonas</taxon>
        <taxon>Pseudomonas amygdali</taxon>
    </lineage>
</organism>
<dbReference type="Proteomes" id="UP000270873">
    <property type="component" value="Unassembled WGS sequence"/>
</dbReference>
<gene>
    <name evidence="2" type="ORF">ALP66_101735</name>
</gene>
<dbReference type="EMBL" id="RBSP01000910">
    <property type="protein sequence ID" value="RMS39867.1"/>
    <property type="molecule type" value="Genomic_DNA"/>
</dbReference>
<keyword evidence="1" id="KW-0812">Transmembrane</keyword>
<evidence type="ECO:0000256" key="1">
    <source>
        <dbReference type="SAM" id="Phobius"/>
    </source>
</evidence>